<dbReference type="Gene3D" id="1.10.630.10">
    <property type="entry name" value="Cytochrome P450"/>
    <property type="match status" value="1"/>
</dbReference>
<dbReference type="InterPro" id="IPR050121">
    <property type="entry name" value="Cytochrome_P450_monoxygenase"/>
</dbReference>
<evidence type="ECO:0000256" key="13">
    <source>
        <dbReference type="PIRSR" id="PIRSR602403-1"/>
    </source>
</evidence>
<accession>A0A8H5FMZ8</accession>
<comment type="pathway">
    <text evidence="3">Secondary metabolite biosynthesis; terpenoid biosynthesis.</text>
</comment>
<dbReference type="OrthoDB" id="1470350at2759"/>
<evidence type="ECO:0000256" key="4">
    <source>
        <dbReference type="ARBA" id="ARBA00010617"/>
    </source>
</evidence>
<evidence type="ECO:0000256" key="1">
    <source>
        <dbReference type="ARBA" id="ARBA00001971"/>
    </source>
</evidence>
<organism evidence="17 18">
    <name type="scientific">Tetrapyrgos nigripes</name>
    <dbReference type="NCBI Taxonomy" id="182062"/>
    <lineage>
        <taxon>Eukaryota</taxon>
        <taxon>Fungi</taxon>
        <taxon>Dikarya</taxon>
        <taxon>Basidiomycota</taxon>
        <taxon>Agaricomycotina</taxon>
        <taxon>Agaricomycetes</taxon>
        <taxon>Agaricomycetidae</taxon>
        <taxon>Agaricales</taxon>
        <taxon>Marasmiineae</taxon>
        <taxon>Marasmiaceae</taxon>
        <taxon>Tetrapyrgos</taxon>
    </lineage>
</organism>
<evidence type="ECO:0000313" key="18">
    <source>
        <dbReference type="Proteomes" id="UP000559256"/>
    </source>
</evidence>
<evidence type="ECO:0000256" key="14">
    <source>
        <dbReference type="RuleBase" id="RU000461"/>
    </source>
</evidence>
<evidence type="ECO:0000256" key="11">
    <source>
        <dbReference type="ARBA" id="ARBA00023033"/>
    </source>
</evidence>
<dbReference type="PRINTS" id="PR00465">
    <property type="entry name" value="EP450IV"/>
</dbReference>
<comment type="cofactor">
    <cofactor evidence="1 13">
        <name>heme</name>
        <dbReference type="ChEBI" id="CHEBI:30413"/>
    </cofactor>
</comment>
<dbReference type="EMBL" id="JAACJM010000147">
    <property type="protein sequence ID" value="KAF5343165.1"/>
    <property type="molecule type" value="Genomic_DNA"/>
</dbReference>
<evidence type="ECO:0000256" key="6">
    <source>
        <dbReference type="ARBA" id="ARBA00022692"/>
    </source>
</evidence>
<dbReference type="GO" id="GO:0005506">
    <property type="term" value="F:iron ion binding"/>
    <property type="evidence" value="ECO:0007669"/>
    <property type="project" value="InterPro"/>
</dbReference>
<dbReference type="AlphaFoldDB" id="A0A8H5FMZ8"/>
<keyword evidence="5 13" id="KW-0349">Heme</keyword>
<proteinExistence type="inferred from homology"/>
<dbReference type="PRINTS" id="PR00385">
    <property type="entry name" value="P450"/>
</dbReference>
<dbReference type="GO" id="GO:0020037">
    <property type="term" value="F:heme binding"/>
    <property type="evidence" value="ECO:0007669"/>
    <property type="project" value="InterPro"/>
</dbReference>
<keyword evidence="10 13" id="KW-0408">Iron</keyword>
<evidence type="ECO:0000256" key="7">
    <source>
        <dbReference type="ARBA" id="ARBA00022723"/>
    </source>
</evidence>
<keyword evidence="11 14" id="KW-0503">Monooxygenase</keyword>
<feature type="compositionally biased region" description="Low complexity" evidence="15">
    <location>
        <begin position="567"/>
        <end position="590"/>
    </location>
</feature>
<feature type="region of interest" description="Disordered" evidence="15">
    <location>
        <begin position="565"/>
        <end position="596"/>
    </location>
</feature>
<comment type="subcellular location">
    <subcellularLocation>
        <location evidence="2">Membrane</location>
    </subcellularLocation>
</comment>
<evidence type="ECO:0000256" key="10">
    <source>
        <dbReference type="ARBA" id="ARBA00023004"/>
    </source>
</evidence>
<evidence type="ECO:0000256" key="16">
    <source>
        <dbReference type="SAM" id="SignalP"/>
    </source>
</evidence>
<dbReference type="InterPro" id="IPR001128">
    <property type="entry name" value="Cyt_P450"/>
</dbReference>
<dbReference type="InterPro" id="IPR017972">
    <property type="entry name" value="Cyt_P450_CS"/>
</dbReference>
<dbReference type="Pfam" id="PF00067">
    <property type="entry name" value="p450"/>
    <property type="match status" value="1"/>
</dbReference>
<comment type="caution">
    <text evidence="17">The sequence shown here is derived from an EMBL/GenBank/DDBJ whole genome shotgun (WGS) entry which is preliminary data.</text>
</comment>
<keyword evidence="9 14" id="KW-0560">Oxidoreductase</keyword>
<evidence type="ECO:0000256" key="5">
    <source>
        <dbReference type="ARBA" id="ARBA00022617"/>
    </source>
</evidence>
<reference evidence="17 18" key="1">
    <citation type="journal article" date="2020" name="ISME J.">
        <title>Uncovering the hidden diversity of litter-decomposition mechanisms in mushroom-forming fungi.</title>
        <authorList>
            <person name="Floudas D."/>
            <person name="Bentzer J."/>
            <person name="Ahren D."/>
            <person name="Johansson T."/>
            <person name="Persson P."/>
            <person name="Tunlid A."/>
        </authorList>
    </citation>
    <scope>NUCLEOTIDE SEQUENCE [LARGE SCALE GENOMIC DNA]</scope>
    <source>
        <strain evidence="17 18">CBS 291.85</strain>
    </source>
</reference>
<sequence length="639" mass="71765">MASSLALILLVLLLPAIFVIRMYQRRQKLSHSHGNFGEAFNADQKAWDFNANLLKNYGPVVRLNGLMGDRSVIVYDPVAMYHILVKDQEHYEKSDKTVLRLIFGRGLSAITGEAHRKQKRSLNPVFSIAHMRDMLPIFYEVVEKLETGLSSKFKEGPTTQEIDILSWVSRTALELIGQTGLGYSFEDLTNEAVAHPYSGMLKRLLAIAGCSEMWLIRVYFSNLVANFGPPALRRWILDSLPWNGGHQIRDMSDYAWALSKQILEGKMRALEEGDEAVQRQVGKGKDVMSILIKLNMTEEKGNKLDEDEVLGQMSLLIFAAMDTTSSALARILHLISSRPHVQDKLRQEILDARRDNKDIPYDQLVSLPYLDAICRETLRLYPPVCNVFRHAVQDTVIPLSKPIVGLDGTAISELHIPKNTGVAVSILNANRNPVMWGLDVLEWRPERWLEPMPKEVVEAHIPGVYSHLMTFGAGGRSCIGFKFSQLEMKAVLSMLIAKFKFEPSNKDVFWRMNHVVAPSIKDGVAKPEMPLMVTACTSWIRHPVVMDLVVGSKDRSLLGIHKRNTTSPSCAASSSPSNQPVPTIPTSTSSPPLPTPFHQPWDQSCLPLNLSTTVCERFVGEFWELVGFRLLLNDFSKDN</sequence>
<keyword evidence="7 13" id="KW-0479">Metal-binding</keyword>
<keyword evidence="16" id="KW-0732">Signal</keyword>
<dbReference type="CDD" id="cd11069">
    <property type="entry name" value="CYP_FUM15-like"/>
    <property type="match status" value="1"/>
</dbReference>
<evidence type="ECO:0000256" key="15">
    <source>
        <dbReference type="SAM" id="MobiDB-lite"/>
    </source>
</evidence>
<dbReference type="SUPFAM" id="SSF48264">
    <property type="entry name" value="Cytochrome P450"/>
    <property type="match status" value="1"/>
</dbReference>
<feature type="chain" id="PRO_5034867185" description="Cytochrome P450" evidence="16">
    <location>
        <begin position="22"/>
        <end position="639"/>
    </location>
</feature>
<dbReference type="PROSITE" id="PS00086">
    <property type="entry name" value="CYTOCHROME_P450"/>
    <property type="match status" value="1"/>
</dbReference>
<feature type="binding site" description="axial binding residue" evidence="13">
    <location>
        <position position="478"/>
    </location>
    <ligand>
        <name>heme</name>
        <dbReference type="ChEBI" id="CHEBI:30413"/>
    </ligand>
    <ligandPart>
        <name>Fe</name>
        <dbReference type="ChEBI" id="CHEBI:18248"/>
    </ligandPart>
</feature>
<keyword evidence="18" id="KW-1185">Reference proteome</keyword>
<evidence type="ECO:0000256" key="9">
    <source>
        <dbReference type="ARBA" id="ARBA00023002"/>
    </source>
</evidence>
<evidence type="ECO:0008006" key="19">
    <source>
        <dbReference type="Google" id="ProtNLM"/>
    </source>
</evidence>
<dbReference type="Proteomes" id="UP000559256">
    <property type="component" value="Unassembled WGS sequence"/>
</dbReference>
<dbReference type="GO" id="GO:0004497">
    <property type="term" value="F:monooxygenase activity"/>
    <property type="evidence" value="ECO:0007669"/>
    <property type="project" value="UniProtKB-KW"/>
</dbReference>
<protein>
    <recommendedName>
        <fullName evidence="19">Cytochrome P450</fullName>
    </recommendedName>
</protein>
<dbReference type="InterPro" id="IPR002403">
    <property type="entry name" value="Cyt_P450_E_grp-IV"/>
</dbReference>
<gene>
    <name evidence="17" type="ORF">D9758_017051</name>
</gene>
<keyword evidence="6" id="KW-0812">Transmembrane</keyword>
<dbReference type="PANTHER" id="PTHR24305:SF166">
    <property type="entry name" value="CYTOCHROME P450 12A4, MITOCHONDRIAL-RELATED"/>
    <property type="match status" value="1"/>
</dbReference>
<keyword evidence="12" id="KW-0472">Membrane</keyword>
<dbReference type="PANTHER" id="PTHR24305">
    <property type="entry name" value="CYTOCHROME P450"/>
    <property type="match status" value="1"/>
</dbReference>
<keyword evidence="8" id="KW-1133">Transmembrane helix</keyword>
<name>A0A8H5FMZ8_9AGAR</name>
<evidence type="ECO:0000256" key="8">
    <source>
        <dbReference type="ARBA" id="ARBA00022989"/>
    </source>
</evidence>
<dbReference type="GO" id="GO:0016020">
    <property type="term" value="C:membrane"/>
    <property type="evidence" value="ECO:0007669"/>
    <property type="project" value="UniProtKB-SubCell"/>
</dbReference>
<dbReference type="InterPro" id="IPR036396">
    <property type="entry name" value="Cyt_P450_sf"/>
</dbReference>
<evidence type="ECO:0000256" key="3">
    <source>
        <dbReference type="ARBA" id="ARBA00004721"/>
    </source>
</evidence>
<evidence type="ECO:0000256" key="2">
    <source>
        <dbReference type="ARBA" id="ARBA00004370"/>
    </source>
</evidence>
<dbReference type="GO" id="GO:0016705">
    <property type="term" value="F:oxidoreductase activity, acting on paired donors, with incorporation or reduction of molecular oxygen"/>
    <property type="evidence" value="ECO:0007669"/>
    <property type="project" value="InterPro"/>
</dbReference>
<evidence type="ECO:0000313" key="17">
    <source>
        <dbReference type="EMBL" id="KAF5343165.1"/>
    </source>
</evidence>
<comment type="similarity">
    <text evidence="4 14">Belongs to the cytochrome P450 family.</text>
</comment>
<evidence type="ECO:0000256" key="12">
    <source>
        <dbReference type="ARBA" id="ARBA00023136"/>
    </source>
</evidence>
<feature type="signal peptide" evidence="16">
    <location>
        <begin position="1"/>
        <end position="21"/>
    </location>
</feature>